<keyword evidence="4" id="KW-0963">Cytoplasm</keyword>
<dbReference type="EnsemblMetazoa" id="SMAR002282-RA">
    <property type="protein sequence ID" value="SMAR002282-PA"/>
    <property type="gene ID" value="SMAR002282"/>
</dbReference>
<dbReference type="InterPro" id="IPR049075">
    <property type="entry name" value="MOV-10_N"/>
</dbReference>
<dbReference type="SUPFAM" id="SSF52540">
    <property type="entry name" value="P-loop containing nucleoside triphosphate hydrolases"/>
    <property type="match status" value="1"/>
</dbReference>
<keyword evidence="9" id="KW-0694">RNA-binding</keyword>
<evidence type="ECO:0000256" key="4">
    <source>
        <dbReference type="ARBA" id="ARBA00022490"/>
    </source>
</evidence>
<feature type="domain" description="DNA2/NAM7 helicase helicase" evidence="13">
    <location>
        <begin position="579"/>
        <end position="664"/>
    </location>
</feature>
<dbReference type="GO" id="GO:0005524">
    <property type="term" value="F:ATP binding"/>
    <property type="evidence" value="ECO:0007669"/>
    <property type="project" value="UniProtKB-KW"/>
</dbReference>
<dbReference type="PANTHER" id="PTHR45418">
    <property type="entry name" value="CANCER/TESTIS ANTIGEN 55"/>
    <property type="match status" value="1"/>
</dbReference>
<dbReference type="InterPro" id="IPR026122">
    <property type="entry name" value="MOV-10/SDE3_DEXXQ/H-box"/>
</dbReference>
<dbReference type="EC" id="3.6.4.13" evidence="3"/>
<evidence type="ECO:0000256" key="3">
    <source>
        <dbReference type="ARBA" id="ARBA00012552"/>
    </source>
</evidence>
<evidence type="ECO:0000313" key="20">
    <source>
        <dbReference type="Proteomes" id="UP000014500"/>
    </source>
</evidence>
<dbReference type="CDD" id="cd18038">
    <property type="entry name" value="DEXXQc_Helz-like"/>
    <property type="match status" value="1"/>
</dbReference>
<feature type="domain" description="DNA2/NAM7 helicase-like C-terminal" evidence="14">
    <location>
        <begin position="776"/>
        <end position="953"/>
    </location>
</feature>
<keyword evidence="8" id="KW-0067">ATP-binding</keyword>
<dbReference type="Pfam" id="PF21633">
    <property type="entry name" value="MOV-10_Ig-like"/>
    <property type="match status" value="1"/>
</dbReference>
<feature type="domain" description="Helicase MOV-10 helical" evidence="18">
    <location>
        <begin position="373"/>
        <end position="440"/>
    </location>
</feature>
<comment type="similarity">
    <text evidence="2">Belongs to the DNA2/NAM7 helicase family. SDE3 subfamily.</text>
</comment>
<feature type="compositionally biased region" description="Basic and acidic residues" evidence="12">
    <location>
        <begin position="89"/>
        <end position="106"/>
    </location>
</feature>
<accession>T1IMR9</accession>
<dbReference type="HOGENOM" id="CLU_001666_6_1_1"/>
<evidence type="ECO:0000256" key="7">
    <source>
        <dbReference type="ARBA" id="ARBA00022806"/>
    </source>
</evidence>
<evidence type="ECO:0000313" key="19">
    <source>
        <dbReference type="EnsemblMetazoa" id="SMAR002282-PA"/>
    </source>
</evidence>
<feature type="domain" description="DNA2/NAM7 helicase helicase" evidence="13">
    <location>
        <begin position="695"/>
        <end position="767"/>
    </location>
</feature>
<evidence type="ECO:0000259" key="14">
    <source>
        <dbReference type="Pfam" id="PF13087"/>
    </source>
</evidence>
<evidence type="ECO:0000259" key="13">
    <source>
        <dbReference type="Pfam" id="PF13086"/>
    </source>
</evidence>
<dbReference type="eggNOG" id="KOG1804">
    <property type="taxonomic scope" value="Eukaryota"/>
</dbReference>
<comment type="catalytic activity">
    <reaction evidence="11">
        <text>ATP + H2O = ADP + phosphate + H(+)</text>
        <dbReference type="Rhea" id="RHEA:13065"/>
        <dbReference type="ChEBI" id="CHEBI:15377"/>
        <dbReference type="ChEBI" id="CHEBI:15378"/>
        <dbReference type="ChEBI" id="CHEBI:30616"/>
        <dbReference type="ChEBI" id="CHEBI:43474"/>
        <dbReference type="ChEBI" id="CHEBI:456216"/>
        <dbReference type="EC" id="3.6.4.13"/>
    </reaction>
</comment>
<dbReference type="GO" id="GO:0032574">
    <property type="term" value="F:5'-3' RNA helicase activity"/>
    <property type="evidence" value="ECO:0007669"/>
    <property type="project" value="InterPro"/>
</dbReference>
<keyword evidence="5" id="KW-0547">Nucleotide-binding</keyword>
<evidence type="ECO:0000256" key="8">
    <source>
        <dbReference type="ARBA" id="ARBA00022840"/>
    </source>
</evidence>
<feature type="domain" description="Helicase MOV-10-like beta-barrel" evidence="17">
    <location>
        <begin position="443"/>
        <end position="524"/>
    </location>
</feature>
<protein>
    <recommendedName>
        <fullName evidence="3">RNA helicase</fullName>
        <ecNumber evidence="3">3.6.4.13</ecNumber>
    </recommendedName>
</protein>
<dbReference type="InterPro" id="IPR049077">
    <property type="entry name" value="MOV-10_Ig-like"/>
</dbReference>
<dbReference type="InterPro" id="IPR047187">
    <property type="entry name" value="SF1_C_Upf1"/>
</dbReference>
<evidence type="ECO:0000259" key="17">
    <source>
        <dbReference type="Pfam" id="PF21634"/>
    </source>
</evidence>
<organism evidence="19 20">
    <name type="scientific">Strigamia maritima</name>
    <name type="common">European centipede</name>
    <name type="synonym">Geophilus maritimus</name>
    <dbReference type="NCBI Taxonomy" id="126957"/>
    <lineage>
        <taxon>Eukaryota</taxon>
        <taxon>Metazoa</taxon>
        <taxon>Ecdysozoa</taxon>
        <taxon>Arthropoda</taxon>
        <taxon>Myriapoda</taxon>
        <taxon>Chilopoda</taxon>
        <taxon>Pleurostigmophora</taxon>
        <taxon>Geophilomorpha</taxon>
        <taxon>Linotaeniidae</taxon>
        <taxon>Strigamia</taxon>
    </lineage>
</organism>
<sequence>MTTPAIRRNCNGFLDFLKSNGLGNDDSTKEKLRDVYNRQYKISVNFRLPSFSQMLFNLKRCGLVRLKDGEYIHFTNKNRFSNRKNIKIKQNDVNKELPGTSEEKQGSKGKKSKDKKVFNTKGAGSLQLSVDQHVALRSQKLVTCDIPSPLTQISTEENPFCCALCAALCNTRDQLEIHRTGYRHKFNCLKFKFDLKKSFLVKNKDGVSVSAVNVTSYSQEDGVIELGIQDGEVKRFNFEVKNDGKGPVVLHSCVVLKHRPGLTLDDHQGVSLGLKTVQIAESEKYVILATCNGRSAGYESIPILFQFSRDDFFRVLRTVVIITDTTLTKQLLPKAPFKPPPRATINSTVPIFEPGLPLDNSESQDELKKVLELKFYNIPANLKTLNNHGMKFFTGITDAQKIQLSTTISDFESKLAPSNYCRRLRNLLHLEEIQMQVDIRCFDMPDCTMSVVKQKQHMLQLEVPGLAESRPSLIRGDKIYAKKASDRKEFEGIVHVVRLKDVWVGFGPEFRNKFVEGLKFNVRFTVNRLPVRIQHRAVDMAEDLKLWSFLFPTWDESALRNCPLLKSKFRFYNRLIENNLEQQQAVRHVVAGTSKTAPYIIYGPPGTGKTVTLVEAIKQVLVFYPNAHVLACAPTNSATDLIAEKLIENNQVSKEKILRMHALTRHFEAVPLKIRNISNYKDDKYFLPPRSKMGKYQVVVTTLVTAGRLVSAGFPPSHFTHLFIDESGQAVEPEAIVPIAGLLESIGKNGQIVLVGDPKQLGPILRSPIAIKHGLGTSLLERLMQSEPYLRQTKNDSSGGTYNSNIITKLIRNYRSHPSILKVPNELFYDDELLAFADELARNQLAEWERLPRKGFPIIFHGVVGKDEQEERSPSFFNRSEIDIVIRYIADLLSGDMKPEHIGVISPYNRQVQKIKAALKFFSYKREKMKEIKDQDPTKVTVGTTEEFQGQERKRFNVAVTRAKCLLIMIGNPHLLQLDPNWDRYLDFCLKNKAYTGCYYSPNDIADELMQKLNNLKLGKNLVRV</sequence>
<keyword evidence="6" id="KW-0378">Hydrolase</keyword>
<feature type="domain" description="Helicase MOV-10 N-terminal" evidence="15">
    <location>
        <begin position="12"/>
        <end position="74"/>
    </location>
</feature>
<keyword evidence="10" id="KW-0943">RNA-mediated gene silencing</keyword>
<evidence type="ECO:0000256" key="1">
    <source>
        <dbReference type="ARBA" id="ARBA00004201"/>
    </source>
</evidence>
<evidence type="ECO:0000256" key="11">
    <source>
        <dbReference type="ARBA" id="ARBA00047984"/>
    </source>
</evidence>
<dbReference type="CDD" id="cd18808">
    <property type="entry name" value="SF1_C_Upf1"/>
    <property type="match status" value="1"/>
</dbReference>
<dbReference type="Pfam" id="PF13086">
    <property type="entry name" value="AAA_11"/>
    <property type="match status" value="2"/>
</dbReference>
<dbReference type="Gene3D" id="3.40.50.300">
    <property type="entry name" value="P-loop containing nucleotide triphosphate hydrolases"/>
    <property type="match status" value="3"/>
</dbReference>
<dbReference type="InterPro" id="IPR049080">
    <property type="entry name" value="MOV-10-like_beta-barrel"/>
</dbReference>
<evidence type="ECO:0000256" key="9">
    <source>
        <dbReference type="ARBA" id="ARBA00022884"/>
    </source>
</evidence>
<evidence type="ECO:0000256" key="10">
    <source>
        <dbReference type="ARBA" id="ARBA00023158"/>
    </source>
</evidence>
<dbReference type="GO" id="GO:0031047">
    <property type="term" value="P:regulatory ncRNA-mediated gene silencing"/>
    <property type="evidence" value="ECO:0007669"/>
    <property type="project" value="UniProtKB-KW"/>
</dbReference>
<dbReference type="OMA" id="NYCYESG"/>
<dbReference type="AlphaFoldDB" id="T1IMR9"/>
<name>T1IMR9_STRMM</name>
<dbReference type="EMBL" id="JH431094">
    <property type="status" value="NOT_ANNOTATED_CDS"/>
    <property type="molecule type" value="Genomic_DNA"/>
</dbReference>
<dbReference type="GO" id="GO:0003723">
    <property type="term" value="F:RNA binding"/>
    <property type="evidence" value="ECO:0007669"/>
    <property type="project" value="UniProtKB-KW"/>
</dbReference>
<dbReference type="InterPro" id="IPR027417">
    <property type="entry name" value="P-loop_NTPase"/>
</dbReference>
<evidence type="ECO:0000256" key="12">
    <source>
        <dbReference type="SAM" id="MobiDB-lite"/>
    </source>
</evidence>
<dbReference type="Proteomes" id="UP000014500">
    <property type="component" value="Unassembled WGS sequence"/>
</dbReference>
<keyword evidence="7" id="KW-0347">Helicase</keyword>
<evidence type="ECO:0000259" key="16">
    <source>
        <dbReference type="Pfam" id="PF21633"/>
    </source>
</evidence>
<proteinExistence type="inferred from homology"/>
<evidence type="ECO:0000259" key="15">
    <source>
        <dbReference type="Pfam" id="PF21632"/>
    </source>
</evidence>
<dbReference type="Pfam" id="PF21635">
    <property type="entry name" value="Mov-10_helical"/>
    <property type="match status" value="1"/>
</dbReference>
<dbReference type="Pfam" id="PF21634">
    <property type="entry name" value="MOV-10_beta-barrel"/>
    <property type="match status" value="1"/>
</dbReference>
<reference evidence="20" key="1">
    <citation type="submission" date="2011-05" db="EMBL/GenBank/DDBJ databases">
        <authorList>
            <person name="Richards S.R."/>
            <person name="Qu J."/>
            <person name="Jiang H."/>
            <person name="Jhangiani S.N."/>
            <person name="Agravi P."/>
            <person name="Goodspeed R."/>
            <person name="Gross S."/>
            <person name="Mandapat C."/>
            <person name="Jackson L."/>
            <person name="Mathew T."/>
            <person name="Pu L."/>
            <person name="Thornton R."/>
            <person name="Saada N."/>
            <person name="Wilczek-Boney K.B."/>
            <person name="Lee S."/>
            <person name="Kovar C."/>
            <person name="Wu Y."/>
            <person name="Scherer S.E."/>
            <person name="Worley K.C."/>
            <person name="Muzny D.M."/>
            <person name="Gibbs R."/>
        </authorList>
    </citation>
    <scope>NUCLEOTIDE SEQUENCE</scope>
    <source>
        <strain evidence="20">Brora</strain>
    </source>
</reference>
<dbReference type="Pfam" id="PF13087">
    <property type="entry name" value="AAA_12"/>
    <property type="match status" value="1"/>
</dbReference>
<dbReference type="STRING" id="126957.T1IMR9"/>
<dbReference type="GO" id="GO:0000932">
    <property type="term" value="C:P-body"/>
    <property type="evidence" value="ECO:0007669"/>
    <property type="project" value="UniProtKB-SubCell"/>
</dbReference>
<dbReference type="GO" id="GO:0016787">
    <property type="term" value="F:hydrolase activity"/>
    <property type="evidence" value="ECO:0007669"/>
    <property type="project" value="UniProtKB-KW"/>
</dbReference>
<evidence type="ECO:0000256" key="6">
    <source>
        <dbReference type="ARBA" id="ARBA00022801"/>
    </source>
</evidence>
<evidence type="ECO:0000256" key="2">
    <source>
        <dbReference type="ARBA" id="ARBA00005601"/>
    </source>
</evidence>
<dbReference type="PhylomeDB" id="T1IMR9"/>
<dbReference type="InterPro" id="IPR041677">
    <property type="entry name" value="DNA2/NAM7_AAA_11"/>
</dbReference>
<evidence type="ECO:0000256" key="5">
    <source>
        <dbReference type="ARBA" id="ARBA00022741"/>
    </source>
</evidence>
<reference evidence="19" key="2">
    <citation type="submission" date="2015-02" db="UniProtKB">
        <authorList>
            <consortium name="EnsemblMetazoa"/>
        </authorList>
    </citation>
    <scope>IDENTIFICATION</scope>
</reference>
<dbReference type="PANTHER" id="PTHR45418:SF1">
    <property type="entry name" value="CANCER_TESTIS ANTIGEN 55"/>
    <property type="match status" value="1"/>
</dbReference>
<dbReference type="InterPro" id="IPR041679">
    <property type="entry name" value="DNA2/NAM7-like_C"/>
</dbReference>
<comment type="subcellular location">
    <subcellularLocation>
        <location evidence="1">Cytoplasm</location>
        <location evidence="1">P-body</location>
    </subcellularLocation>
</comment>
<feature type="region of interest" description="Disordered" evidence="12">
    <location>
        <begin position="89"/>
        <end position="116"/>
    </location>
</feature>
<keyword evidence="20" id="KW-1185">Reference proteome</keyword>
<dbReference type="InterPro" id="IPR049079">
    <property type="entry name" value="Mov-10_helical"/>
</dbReference>
<evidence type="ECO:0000259" key="18">
    <source>
        <dbReference type="Pfam" id="PF21635"/>
    </source>
</evidence>
<dbReference type="Pfam" id="PF21632">
    <property type="entry name" value="MOV-10_N"/>
    <property type="match status" value="1"/>
</dbReference>
<feature type="domain" description="Helicase MOV-10 Ig-like" evidence="16">
    <location>
        <begin position="200"/>
        <end position="311"/>
    </location>
</feature>